<dbReference type="EMBL" id="JACGWJ010000012">
    <property type="protein sequence ID" value="KAL0384356.1"/>
    <property type="molecule type" value="Genomic_DNA"/>
</dbReference>
<keyword evidence="1" id="KW-0479">Metal-binding</keyword>
<dbReference type="PANTHER" id="PTHR31973">
    <property type="entry name" value="POLYPROTEIN, PUTATIVE-RELATED"/>
    <property type="match status" value="1"/>
</dbReference>
<sequence>MVLHSHTIAEKHIIEATNHASAYQVLRSDEVEFEVLSADRSDIVNIRTHSCSCRDWQLYGLPCSHAVAALVSSKKDVYAFTGKYFTVASYCGAYAEEIHRFLVKLSGRKMGRMTWMMKYGS</sequence>
<dbReference type="Pfam" id="PF04434">
    <property type="entry name" value="SWIM"/>
    <property type="match status" value="1"/>
</dbReference>
<evidence type="ECO:0000259" key="5">
    <source>
        <dbReference type="PROSITE" id="PS50966"/>
    </source>
</evidence>
<dbReference type="InterPro" id="IPR006564">
    <property type="entry name" value="Znf_PMZ"/>
</dbReference>
<evidence type="ECO:0000256" key="3">
    <source>
        <dbReference type="ARBA" id="ARBA00022833"/>
    </source>
</evidence>
<dbReference type="PANTHER" id="PTHR31973:SF129">
    <property type="entry name" value="SWIM-TYPE DOMAIN-CONTAINING PROTEIN"/>
    <property type="match status" value="1"/>
</dbReference>
<keyword evidence="2 4" id="KW-0863">Zinc-finger</keyword>
<evidence type="ECO:0000256" key="1">
    <source>
        <dbReference type="ARBA" id="ARBA00022723"/>
    </source>
</evidence>
<proteinExistence type="predicted"/>
<dbReference type="PROSITE" id="PS50966">
    <property type="entry name" value="ZF_SWIM"/>
    <property type="match status" value="1"/>
</dbReference>
<reference evidence="6" key="2">
    <citation type="journal article" date="2024" name="Plant">
        <title>Genomic evolution and insights into agronomic trait innovations of Sesamum species.</title>
        <authorList>
            <person name="Miao H."/>
            <person name="Wang L."/>
            <person name="Qu L."/>
            <person name="Liu H."/>
            <person name="Sun Y."/>
            <person name="Le M."/>
            <person name="Wang Q."/>
            <person name="Wei S."/>
            <person name="Zheng Y."/>
            <person name="Lin W."/>
            <person name="Duan Y."/>
            <person name="Cao H."/>
            <person name="Xiong S."/>
            <person name="Wang X."/>
            <person name="Wei L."/>
            <person name="Li C."/>
            <person name="Ma Q."/>
            <person name="Ju M."/>
            <person name="Zhao R."/>
            <person name="Li G."/>
            <person name="Mu C."/>
            <person name="Tian Q."/>
            <person name="Mei H."/>
            <person name="Zhang T."/>
            <person name="Gao T."/>
            <person name="Zhang H."/>
        </authorList>
    </citation>
    <scope>NUCLEOTIDE SEQUENCE</scope>
    <source>
        <strain evidence="6">G02</strain>
    </source>
</reference>
<gene>
    <name evidence="6" type="ORF">Sradi_2829900</name>
</gene>
<evidence type="ECO:0000256" key="2">
    <source>
        <dbReference type="ARBA" id="ARBA00022771"/>
    </source>
</evidence>
<organism evidence="6">
    <name type="scientific">Sesamum radiatum</name>
    <name type="common">Black benniseed</name>
    <dbReference type="NCBI Taxonomy" id="300843"/>
    <lineage>
        <taxon>Eukaryota</taxon>
        <taxon>Viridiplantae</taxon>
        <taxon>Streptophyta</taxon>
        <taxon>Embryophyta</taxon>
        <taxon>Tracheophyta</taxon>
        <taxon>Spermatophyta</taxon>
        <taxon>Magnoliopsida</taxon>
        <taxon>eudicotyledons</taxon>
        <taxon>Gunneridae</taxon>
        <taxon>Pentapetalae</taxon>
        <taxon>asterids</taxon>
        <taxon>lamiids</taxon>
        <taxon>Lamiales</taxon>
        <taxon>Pedaliaceae</taxon>
        <taxon>Sesamum</taxon>
    </lineage>
</organism>
<evidence type="ECO:0000313" key="6">
    <source>
        <dbReference type="EMBL" id="KAL0384356.1"/>
    </source>
</evidence>
<comment type="caution">
    <text evidence="6">The sequence shown here is derived from an EMBL/GenBank/DDBJ whole genome shotgun (WGS) entry which is preliminary data.</text>
</comment>
<protein>
    <recommendedName>
        <fullName evidence="5">SWIM-type domain-containing protein</fullName>
    </recommendedName>
</protein>
<keyword evidence="3" id="KW-0862">Zinc</keyword>
<dbReference type="SMART" id="SM00575">
    <property type="entry name" value="ZnF_PMZ"/>
    <property type="match status" value="1"/>
</dbReference>
<feature type="domain" description="SWIM-type" evidence="5">
    <location>
        <begin position="33"/>
        <end position="74"/>
    </location>
</feature>
<reference evidence="6" key="1">
    <citation type="submission" date="2020-06" db="EMBL/GenBank/DDBJ databases">
        <authorList>
            <person name="Li T."/>
            <person name="Hu X."/>
            <person name="Zhang T."/>
            <person name="Song X."/>
            <person name="Zhang H."/>
            <person name="Dai N."/>
            <person name="Sheng W."/>
            <person name="Hou X."/>
            <person name="Wei L."/>
        </authorList>
    </citation>
    <scope>NUCLEOTIDE SEQUENCE</scope>
    <source>
        <strain evidence="6">G02</strain>
        <tissue evidence="6">Leaf</tissue>
    </source>
</reference>
<accession>A0AAW2RY05</accession>
<dbReference type="AlphaFoldDB" id="A0AAW2RY05"/>
<evidence type="ECO:0000256" key="4">
    <source>
        <dbReference type="PROSITE-ProRule" id="PRU00325"/>
    </source>
</evidence>
<dbReference type="InterPro" id="IPR007527">
    <property type="entry name" value="Znf_SWIM"/>
</dbReference>
<name>A0AAW2RY05_SESRA</name>
<dbReference type="GO" id="GO:0008270">
    <property type="term" value="F:zinc ion binding"/>
    <property type="evidence" value="ECO:0007669"/>
    <property type="project" value="UniProtKB-KW"/>
</dbReference>